<dbReference type="Proteomes" id="UP000735874">
    <property type="component" value="Unassembled WGS sequence"/>
</dbReference>
<dbReference type="EMBL" id="RCMI01000078">
    <property type="protein sequence ID" value="KAG2937415.1"/>
    <property type="molecule type" value="Genomic_DNA"/>
</dbReference>
<dbReference type="Proteomes" id="UP000736787">
    <property type="component" value="Unassembled WGS sequence"/>
</dbReference>
<protein>
    <submittedName>
        <fullName evidence="5">Uncharacterized protein</fullName>
    </submittedName>
</protein>
<comment type="caution">
    <text evidence="5">The sequence shown here is derived from an EMBL/GenBank/DDBJ whole genome shotgun (WGS) entry which is preliminary data.</text>
</comment>
<evidence type="ECO:0000313" key="6">
    <source>
        <dbReference type="Proteomes" id="UP000251314"/>
    </source>
</evidence>
<evidence type="ECO:0000313" key="5">
    <source>
        <dbReference type="EMBL" id="RAW35370.1"/>
    </source>
</evidence>
<proteinExistence type="predicted"/>
<evidence type="ECO:0000313" key="1">
    <source>
        <dbReference type="EMBL" id="KAG2857475.1"/>
    </source>
</evidence>
<dbReference type="Proteomes" id="UP000697107">
    <property type="component" value="Unassembled WGS sequence"/>
</dbReference>
<evidence type="ECO:0000313" key="3">
    <source>
        <dbReference type="EMBL" id="KAG2937860.1"/>
    </source>
</evidence>
<dbReference type="EMBL" id="RCMK01000299">
    <property type="protein sequence ID" value="KAG2937860.1"/>
    <property type="molecule type" value="Genomic_DNA"/>
</dbReference>
<evidence type="ECO:0000313" key="2">
    <source>
        <dbReference type="EMBL" id="KAG2937415.1"/>
    </source>
</evidence>
<keyword evidence="6" id="KW-1185">Reference proteome</keyword>
<sequence length="56" mass="6250">MVRDLNRGRQSITVDTLLWMVSLGEVMETTAKAVAVTVTTQLVRKPLFLVVMALVF</sequence>
<reference evidence="5 6" key="1">
    <citation type="submission" date="2018-01" db="EMBL/GenBank/DDBJ databases">
        <title>Draft genome of the strawberry crown rot pathogen Phytophthora cactorum.</title>
        <authorList>
            <person name="Armitage A.D."/>
            <person name="Lysoe E."/>
            <person name="Nellist C.F."/>
            <person name="Harrison R.J."/>
            <person name="Brurberg M.B."/>
        </authorList>
    </citation>
    <scope>NUCLEOTIDE SEQUENCE [LARGE SCALE GENOMIC DNA]</scope>
    <source>
        <strain evidence="5 6">10300</strain>
    </source>
</reference>
<reference evidence="1" key="2">
    <citation type="submission" date="2018-10" db="EMBL/GenBank/DDBJ databases">
        <title>Effector identification in a new, highly contiguous assembly of the strawberry crown rot pathogen Phytophthora cactorum.</title>
        <authorList>
            <person name="Armitage A.D."/>
            <person name="Nellist C.F."/>
            <person name="Bates H."/>
            <person name="Vickerstaff R.J."/>
            <person name="Harrison R.J."/>
        </authorList>
    </citation>
    <scope>NUCLEOTIDE SEQUENCE</scope>
    <source>
        <strain evidence="1">15-7</strain>
        <strain evidence="2">4032</strain>
        <strain evidence="3">4040</strain>
        <strain evidence="4">P415</strain>
    </source>
</reference>
<dbReference type="EMBL" id="MJFZ01000171">
    <property type="protein sequence ID" value="RAW35370.1"/>
    <property type="molecule type" value="Genomic_DNA"/>
</dbReference>
<name>A0A329SFC6_9STRA</name>
<dbReference type="EMBL" id="RCMG01000289">
    <property type="protein sequence ID" value="KAG2857475.1"/>
    <property type="molecule type" value="Genomic_DNA"/>
</dbReference>
<dbReference type="AlphaFoldDB" id="A0A329SFC6"/>
<dbReference type="Proteomes" id="UP000774804">
    <property type="component" value="Unassembled WGS sequence"/>
</dbReference>
<dbReference type="VEuPathDB" id="FungiDB:PC110_g8322"/>
<accession>A0A329SFC6</accession>
<organism evidence="5 6">
    <name type="scientific">Phytophthora cactorum</name>
    <dbReference type="NCBI Taxonomy" id="29920"/>
    <lineage>
        <taxon>Eukaryota</taxon>
        <taxon>Sar</taxon>
        <taxon>Stramenopiles</taxon>
        <taxon>Oomycota</taxon>
        <taxon>Peronosporomycetes</taxon>
        <taxon>Peronosporales</taxon>
        <taxon>Peronosporaceae</taxon>
        <taxon>Phytophthora</taxon>
    </lineage>
</organism>
<evidence type="ECO:0000313" key="4">
    <source>
        <dbReference type="EMBL" id="KAG2964948.1"/>
    </source>
</evidence>
<gene>
    <name evidence="5" type="ORF">PC110_g8322</name>
    <name evidence="1" type="ORF">PC113_g10656</name>
    <name evidence="2" type="ORF">PC115_g4228</name>
    <name evidence="3" type="ORF">PC117_g11524</name>
    <name evidence="4" type="ORF">PC118_g20024</name>
</gene>
<dbReference type="Proteomes" id="UP000251314">
    <property type="component" value="Unassembled WGS sequence"/>
</dbReference>
<dbReference type="EMBL" id="RCML01001158">
    <property type="protein sequence ID" value="KAG2964948.1"/>
    <property type="molecule type" value="Genomic_DNA"/>
</dbReference>